<dbReference type="Pfam" id="PF00264">
    <property type="entry name" value="Tyrosinase"/>
    <property type="match status" value="1"/>
</dbReference>
<keyword evidence="1" id="KW-0479">Metal-binding</keyword>
<dbReference type="eggNOG" id="ENOG502RM4B">
    <property type="taxonomic scope" value="Eukaryota"/>
</dbReference>
<dbReference type="RefSeq" id="XP_007776255.1">
    <property type="nucleotide sequence ID" value="XM_007778065.1"/>
</dbReference>
<dbReference type="InterPro" id="IPR002227">
    <property type="entry name" value="Tyrosinase_Cu-bd"/>
</dbReference>
<keyword evidence="6" id="KW-1185">Reference proteome</keyword>
<dbReference type="GO" id="GO:0016491">
    <property type="term" value="F:oxidoreductase activity"/>
    <property type="evidence" value="ECO:0007669"/>
    <property type="project" value="UniProtKB-KW"/>
</dbReference>
<evidence type="ECO:0000259" key="4">
    <source>
        <dbReference type="PROSITE" id="PS00498"/>
    </source>
</evidence>
<keyword evidence="2" id="KW-0560">Oxidoreductase</keyword>
<dbReference type="InterPro" id="IPR008922">
    <property type="entry name" value="Di-copper_centre_dom_sf"/>
</dbReference>
<evidence type="ECO:0000313" key="5">
    <source>
        <dbReference type="EMBL" id="EON60938.1"/>
    </source>
</evidence>
<dbReference type="InterPro" id="IPR050316">
    <property type="entry name" value="Tyrosinase/Hemocyanin"/>
</dbReference>
<dbReference type="AlphaFoldDB" id="R7YGC4"/>
<feature type="domain" description="Tyrosinase copper-binding" evidence="4">
    <location>
        <begin position="311"/>
        <end position="322"/>
    </location>
</feature>
<dbReference type="PANTHER" id="PTHR11474">
    <property type="entry name" value="TYROSINASE FAMILY MEMBER"/>
    <property type="match status" value="1"/>
</dbReference>
<feature type="signal peptide" evidence="3">
    <location>
        <begin position="1"/>
        <end position="16"/>
    </location>
</feature>
<proteinExistence type="predicted"/>
<name>R7YGC4_CONA1</name>
<dbReference type="Gene3D" id="1.10.1280.10">
    <property type="entry name" value="Di-copper center containing domain from catechol oxidase"/>
    <property type="match status" value="1"/>
</dbReference>
<dbReference type="SUPFAM" id="SSF48056">
    <property type="entry name" value="Di-copper centre-containing domain"/>
    <property type="match status" value="1"/>
</dbReference>
<gene>
    <name evidence="5" type="ORF">W97_00148</name>
</gene>
<dbReference type="PRINTS" id="PR00092">
    <property type="entry name" value="TYROSINASE"/>
</dbReference>
<protein>
    <recommendedName>
        <fullName evidence="4">Tyrosinase copper-binding domain-containing protein</fullName>
    </recommendedName>
</protein>
<dbReference type="PANTHER" id="PTHR11474:SF125">
    <property type="entry name" value="N-ACETYL-6-HYDROXYTRYPTOPHAN OXIDASE IVOB-RELATED"/>
    <property type="match status" value="1"/>
</dbReference>
<evidence type="ECO:0000313" key="6">
    <source>
        <dbReference type="Proteomes" id="UP000016924"/>
    </source>
</evidence>
<accession>R7YGC4</accession>
<evidence type="ECO:0000256" key="1">
    <source>
        <dbReference type="ARBA" id="ARBA00022723"/>
    </source>
</evidence>
<reference evidence="6" key="1">
    <citation type="submission" date="2012-06" db="EMBL/GenBank/DDBJ databases">
        <title>The genome sequence of Coniosporium apollinis CBS 100218.</title>
        <authorList>
            <consortium name="The Broad Institute Genome Sequencing Platform"/>
            <person name="Cuomo C."/>
            <person name="Gorbushina A."/>
            <person name="Noack S."/>
            <person name="Walker B."/>
            <person name="Young S.K."/>
            <person name="Zeng Q."/>
            <person name="Gargeya S."/>
            <person name="Fitzgerald M."/>
            <person name="Haas B."/>
            <person name="Abouelleil A."/>
            <person name="Alvarado L."/>
            <person name="Arachchi H.M."/>
            <person name="Berlin A.M."/>
            <person name="Chapman S.B."/>
            <person name="Goldberg J."/>
            <person name="Griggs A."/>
            <person name="Gujja S."/>
            <person name="Hansen M."/>
            <person name="Howarth C."/>
            <person name="Imamovic A."/>
            <person name="Larimer J."/>
            <person name="McCowan C."/>
            <person name="Montmayeur A."/>
            <person name="Murphy C."/>
            <person name="Neiman D."/>
            <person name="Pearson M."/>
            <person name="Priest M."/>
            <person name="Roberts A."/>
            <person name="Saif S."/>
            <person name="Shea T."/>
            <person name="Sisk P."/>
            <person name="Sykes S."/>
            <person name="Wortman J."/>
            <person name="Nusbaum C."/>
            <person name="Birren B."/>
        </authorList>
    </citation>
    <scope>NUCLEOTIDE SEQUENCE [LARGE SCALE GENOMIC DNA]</scope>
    <source>
        <strain evidence="6">CBS 100218</strain>
    </source>
</reference>
<dbReference type="OMA" id="FTWTYEQ"/>
<feature type="chain" id="PRO_5004460874" description="Tyrosinase copper-binding domain-containing protein" evidence="3">
    <location>
        <begin position="17"/>
        <end position="388"/>
    </location>
</feature>
<keyword evidence="3" id="KW-0732">Signal</keyword>
<evidence type="ECO:0000256" key="3">
    <source>
        <dbReference type="SAM" id="SignalP"/>
    </source>
</evidence>
<dbReference type="PROSITE" id="PS00498">
    <property type="entry name" value="TYROSINASE_2"/>
    <property type="match status" value="1"/>
</dbReference>
<organism evidence="5 6">
    <name type="scientific">Coniosporium apollinis (strain CBS 100218)</name>
    <name type="common">Rock-inhabiting black yeast</name>
    <dbReference type="NCBI Taxonomy" id="1168221"/>
    <lineage>
        <taxon>Eukaryota</taxon>
        <taxon>Fungi</taxon>
        <taxon>Dikarya</taxon>
        <taxon>Ascomycota</taxon>
        <taxon>Pezizomycotina</taxon>
        <taxon>Dothideomycetes</taxon>
        <taxon>Dothideomycetes incertae sedis</taxon>
        <taxon>Coniosporium</taxon>
    </lineage>
</organism>
<dbReference type="OrthoDB" id="6132182at2759"/>
<dbReference type="HOGENOM" id="CLU_035914_0_1_1"/>
<sequence length="388" mass="43289">MRLILIFSLLLSAITASSIPARGQLQNDVLANKALQNLAKHTIWDEGSTEKCSIRNAAKRREWHTLSKTEKRTFVDAILCLSEKPSRTPLEDYPGVRNRYDDFVAIHMNQTSFIHQTANFLSWHRYFIWVYEKALREECGYKGYLPYYNYAKYASDPLQSPLFDGSDTSISGNGAYVNHTGLDIPNASVPHIHIPPGPGGGCITTGPFVNWTANLGPVVNALPYVEKNPDPAGLGRYYNPRCLRRDISAFVSAGWAKDQDIVDLISDYTDILSFQSRLQGDSKAGYLGVLSAGHWMVGGDPGGDFYTSPGDPWFFLHHAMIDRIWWTWQNLEVEERTFQVGGTITFLNNPPSRNGTLDDVLDLGIDGEAIMMGEAMSSVGGPFCYIYV</sequence>
<dbReference type="STRING" id="1168221.R7YGC4"/>
<evidence type="ECO:0000256" key="2">
    <source>
        <dbReference type="ARBA" id="ARBA00023002"/>
    </source>
</evidence>
<dbReference type="Proteomes" id="UP000016924">
    <property type="component" value="Unassembled WGS sequence"/>
</dbReference>
<dbReference type="GeneID" id="19897459"/>
<dbReference type="EMBL" id="JH767554">
    <property type="protein sequence ID" value="EON60938.1"/>
    <property type="molecule type" value="Genomic_DNA"/>
</dbReference>
<dbReference type="GO" id="GO:0046872">
    <property type="term" value="F:metal ion binding"/>
    <property type="evidence" value="ECO:0007669"/>
    <property type="project" value="UniProtKB-KW"/>
</dbReference>